<dbReference type="EMBL" id="CAJOBR010002646">
    <property type="protein sequence ID" value="CAF4695497.1"/>
    <property type="molecule type" value="Genomic_DNA"/>
</dbReference>
<evidence type="ECO:0000313" key="4">
    <source>
        <dbReference type="EMBL" id="CAF4323107.1"/>
    </source>
</evidence>
<dbReference type="Proteomes" id="UP000663851">
    <property type="component" value="Unassembled WGS sequence"/>
</dbReference>
<gene>
    <name evidence="2" type="ORF">GRG538_LOCUS30514</name>
    <name evidence="3" type="ORF">HFQ381_LOCUS9920</name>
    <name evidence="5" type="ORF">QYT958_LOCUS17461</name>
    <name evidence="4" type="ORF">UJA718_LOCUS14003</name>
</gene>
<evidence type="ECO:0000256" key="1">
    <source>
        <dbReference type="SAM" id="Phobius"/>
    </source>
</evidence>
<dbReference type="EMBL" id="CAJOBO010000532">
    <property type="protein sequence ID" value="CAF4242257.1"/>
    <property type="molecule type" value="Genomic_DNA"/>
</dbReference>
<dbReference type="AlphaFoldDB" id="A0A818X783"/>
<feature type="transmembrane region" description="Helical" evidence="1">
    <location>
        <begin position="93"/>
        <end position="112"/>
    </location>
</feature>
<comment type="caution">
    <text evidence="2">The sequence shown here is derived from an EMBL/GenBank/DDBJ whole genome shotgun (WGS) entry which is preliminary data.</text>
</comment>
<dbReference type="Proteomes" id="UP000663873">
    <property type="component" value="Unassembled WGS sequence"/>
</dbReference>
<evidence type="ECO:0000313" key="2">
    <source>
        <dbReference type="EMBL" id="CAF3735421.1"/>
    </source>
</evidence>
<keyword evidence="7" id="KW-1185">Reference proteome</keyword>
<evidence type="ECO:0000313" key="5">
    <source>
        <dbReference type="EMBL" id="CAF4695497.1"/>
    </source>
</evidence>
<reference evidence="2" key="1">
    <citation type="submission" date="2021-02" db="EMBL/GenBank/DDBJ databases">
        <authorList>
            <person name="Nowell W R."/>
        </authorList>
    </citation>
    <scope>NUCLEOTIDE SEQUENCE</scope>
</reference>
<dbReference type="Proteomes" id="UP000663872">
    <property type="component" value="Unassembled WGS sequence"/>
</dbReference>
<keyword evidence="1" id="KW-0812">Transmembrane</keyword>
<dbReference type="EMBL" id="CAJOBP010001940">
    <property type="protein sequence ID" value="CAF4323107.1"/>
    <property type="molecule type" value="Genomic_DNA"/>
</dbReference>
<dbReference type="EMBL" id="CAJNYT010005381">
    <property type="protein sequence ID" value="CAF3735421.1"/>
    <property type="molecule type" value="Genomic_DNA"/>
</dbReference>
<accession>A0A818X783</accession>
<feature type="transmembrane region" description="Helical" evidence="1">
    <location>
        <begin position="6"/>
        <end position="27"/>
    </location>
</feature>
<organism evidence="2 6">
    <name type="scientific">Rotaria socialis</name>
    <dbReference type="NCBI Taxonomy" id="392032"/>
    <lineage>
        <taxon>Eukaryota</taxon>
        <taxon>Metazoa</taxon>
        <taxon>Spiralia</taxon>
        <taxon>Gnathifera</taxon>
        <taxon>Rotifera</taxon>
        <taxon>Eurotatoria</taxon>
        <taxon>Bdelloidea</taxon>
        <taxon>Philodinida</taxon>
        <taxon>Philodinidae</taxon>
        <taxon>Rotaria</taxon>
    </lineage>
</organism>
<evidence type="ECO:0000313" key="6">
    <source>
        <dbReference type="Proteomes" id="UP000663872"/>
    </source>
</evidence>
<keyword evidence="1" id="KW-1133">Transmembrane helix</keyword>
<proteinExistence type="predicted"/>
<evidence type="ECO:0000313" key="3">
    <source>
        <dbReference type="EMBL" id="CAF4242257.1"/>
    </source>
</evidence>
<dbReference type="Proteomes" id="UP000663848">
    <property type="component" value="Unassembled WGS sequence"/>
</dbReference>
<name>A0A818X783_9BILA</name>
<protein>
    <submittedName>
        <fullName evidence="2">Uncharacterized protein</fullName>
    </submittedName>
</protein>
<sequence length="960" mass="112615">MQFRFILIQSLLIVFPVGLLSFSNVIWSSKNSTIVHLETGLFLNYVGLYKPSDTIIHNSVIFPMGTETCYFLPLEAAVKIPSCNVTQRINKRAILGVIALGVGIINLGINTMNSIQIDNLHKQVDIIEKTLSKFDKAMHIHEAKLVNIHMNQIKFVEQLQVTQQAINSLLPILDSHAQLFNKLKTDIVQLHNHFQRSFLALSINQIFHNQFNLNFLFPHDLQKLVYNIIEQGNLTFSNQYASIPLVEIITKLLIHQQVNFIPNSQKNNMNFKEIGHLVITNYFAVPQQQQQQQTSFYVYKLLTVPFSHHNQSFQLSDMPQYWAINPVTGTTLEWYQPEEYGCNLQLMTTCRDTPPLRTITQDTCLGQILNQLPLTNCHMKSTSPMPFFLQQFTQNVWIISTPRPIHCVKIPKTEYHPIHMQHIWTNNEPIIIPPVALVNVTPGYTIVCPRFTLVGRPNTTKNSSSLTILSNHKLVSSSTTVVDIYQHLTENTTWFKTNWSETSIETLLNHIHQPTTMPTLETYAPIHNWSSIRITELTTDTHRFRDMFQEFADEWGANEDHINFQFDNVRRRMVKEVDDDLFDIEQYEEKYDLFFIDRTITEKQQQQQQPRQVEHLSQKLSIPKYLSNMNKEFDEIIMTLRKQTNTSISTEELRHIAFLIYELERIELDKNLWLTCLRSGQGTLFIENKEPSPLLLWPIEIKLKMIAEGETKAIHPNEIDRNECVKYIENILNKYQRQTIEYQNQLEEKKQKLNNRWTGKIQETITNFIQQYDIALYRLTVERNMIRIKYNFIDRLCQFEFCQTNANVYQKQLFEYLTQKKFDKEKSKLEVAILKQRLTLHCLPKSFDQLEISTPTSMDTMADKHMYQHLKDRSTNILQSTKFDMIKIYMATTEARANQYRIAFENGMAILKENERMGPVYRQLTQIMSNIMIKRFNNMNEHLLAAYKLKLRSFRKFSAS</sequence>
<keyword evidence="1" id="KW-0472">Membrane</keyword>
<evidence type="ECO:0000313" key="7">
    <source>
        <dbReference type="Proteomes" id="UP000663873"/>
    </source>
</evidence>